<dbReference type="CDD" id="cd00383">
    <property type="entry name" value="trans_reg_C"/>
    <property type="match status" value="1"/>
</dbReference>
<evidence type="ECO:0000313" key="10">
    <source>
        <dbReference type="EMBL" id="OKP77571.1"/>
    </source>
</evidence>
<dbReference type="Pfam" id="PF00072">
    <property type="entry name" value="Response_reg"/>
    <property type="match status" value="1"/>
</dbReference>
<dbReference type="SMART" id="SM00862">
    <property type="entry name" value="Trans_reg_C"/>
    <property type="match status" value="1"/>
</dbReference>
<dbReference type="InterPro" id="IPR001867">
    <property type="entry name" value="OmpR/PhoB-type_DNA-bd"/>
</dbReference>
<gene>
    <name evidence="10" type="ORF">A3844_29555</name>
</gene>
<dbReference type="PANTHER" id="PTHR48111">
    <property type="entry name" value="REGULATOR OF RPOS"/>
    <property type="match status" value="1"/>
</dbReference>
<evidence type="ECO:0000259" key="8">
    <source>
        <dbReference type="PROSITE" id="PS50110"/>
    </source>
</evidence>
<dbReference type="InterPro" id="IPR039420">
    <property type="entry name" value="WalR-like"/>
</dbReference>
<comment type="caution">
    <text evidence="10">The sequence shown here is derived from an EMBL/GenBank/DDBJ whole genome shotgun (WGS) entry which is preliminary data.</text>
</comment>
<dbReference type="InterPro" id="IPR036388">
    <property type="entry name" value="WH-like_DNA-bd_sf"/>
</dbReference>
<keyword evidence="1 6" id="KW-0597">Phosphoprotein</keyword>
<feature type="DNA-binding region" description="OmpR/PhoB-type" evidence="7">
    <location>
        <begin position="125"/>
        <end position="223"/>
    </location>
</feature>
<dbReference type="Pfam" id="PF00486">
    <property type="entry name" value="Trans_reg_C"/>
    <property type="match status" value="1"/>
</dbReference>
<sequence>MNRILLIEDEKNLARFIELELQHVSYSVTRAQDGINGLKLAEEENWDLILLDLMLPGLNGIEVCRRIRKVKQTPVIIITARDGLSDKINGLDSGADDYIAKPFAIEELLARMRSLLRRAGTLLEGHLLVCQDLQLDALGRTLTKAGETLELTKREFDILLVLMQNMGRVMTREKLMEAVWGYETDVEMKVVDVYISYLRGKIDSPGQPSVVQTLRGLGYVIRK</sequence>
<organism evidence="10 11">
    <name type="scientific">Paenibacillus helianthi</name>
    <dbReference type="NCBI Taxonomy" id="1349432"/>
    <lineage>
        <taxon>Bacteria</taxon>
        <taxon>Bacillati</taxon>
        <taxon>Bacillota</taxon>
        <taxon>Bacilli</taxon>
        <taxon>Bacillales</taxon>
        <taxon>Paenibacillaceae</taxon>
        <taxon>Paenibacillus</taxon>
    </lineage>
</organism>
<evidence type="ECO:0000256" key="6">
    <source>
        <dbReference type="PROSITE-ProRule" id="PRU00169"/>
    </source>
</evidence>
<dbReference type="InterPro" id="IPR016032">
    <property type="entry name" value="Sig_transdc_resp-reg_C-effctor"/>
</dbReference>
<dbReference type="PANTHER" id="PTHR48111:SF22">
    <property type="entry name" value="REGULATOR OF RPOS"/>
    <property type="match status" value="1"/>
</dbReference>
<protein>
    <submittedName>
        <fullName evidence="10">DNA-binding response regulator</fullName>
    </submittedName>
</protein>
<dbReference type="SUPFAM" id="SSF46894">
    <property type="entry name" value="C-terminal effector domain of the bipartite response regulators"/>
    <property type="match status" value="1"/>
</dbReference>
<keyword evidence="5" id="KW-0804">Transcription</keyword>
<feature type="modified residue" description="4-aspartylphosphate" evidence="6">
    <location>
        <position position="52"/>
    </location>
</feature>
<dbReference type="PROSITE" id="PS51755">
    <property type="entry name" value="OMPR_PHOB"/>
    <property type="match status" value="1"/>
</dbReference>
<keyword evidence="3" id="KW-0805">Transcription regulation</keyword>
<dbReference type="InterPro" id="IPR001789">
    <property type="entry name" value="Sig_transdc_resp-reg_receiver"/>
</dbReference>
<dbReference type="CDD" id="cd17624">
    <property type="entry name" value="REC_OmpR_PmrA-like"/>
    <property type="match status" value="1"/>
</dbReference>
<dbReference type="Proteomes" id="UP000186058">
    <property type="component" value="Unassembled WGS sequence"/>
</dbReference>
<dbReference type="GO" id="GO:0003677">
    <property type="term" value="F:DNA binding"/>
    <property type="evidence" value="ECO:0007669"/>
    <property type="project" value="UniProtKB-KW"/>
</dbReference>
<keyword evidence="4 7" id="KW-0238">DNA-binding</keyword>
<dbReference type="SUPFAM" id="SSF52172">
    <property type="entry name" value="CheY-like"/>
    <property type="match status" value="1"/>
</dbReference>
<evidence type="ECO:0000256" key="2">
    <source>
        <dbReference type="ARBA" id="ARBA00023012"/>
    </source>
</evidence>
<name>A0ABX3EHZ6_9BACL</name>
<dbReference type="Gene3D" id="3.40.50.2300">
    <property type="match status" value="1"/>
</dbReference>
<dbReference type="Gene3D" id="1.10.10.10">
    <property type="entry name" value="Winged helix-like DNA-binding domain superfamily/Winged helix DNA-binding domain"/>
    <property type="match status" value="1"/>
</dbReference>
<evidence type="ECO:0000256" key="4">
    <source>
        <dbReference type="ARBA" id="ARBA00023125"/>
    </source>
</evidence>
<dbReference type="InterPro" id="IPR011006">
    <property type="entry name" value="CheY-like_superfamily"/>
</dbReference>
<keyword evidence="11" id="KW-1185">Reference proteome</keyword>
<dbReference type="EMBL" id="LVWI01000103">
    <property type="protein sequence ID" value="OKP77571.1"/>
    <property type="molecule type" value="Genomic_DNA"/>
</dbReference>
<dbReference type="RefSeq" id="WP_074084438.1">
    <property type="nucleotide sequence ID" value="NZ_LVWI01000103.1"/>
</dbReference>
<evidence type="ECO:0000313" key="11">
    <source>
        <dbReference type="Proteomes" id="UP000186058"/>
    </source>
</evidence>
<dbReference type="SMART" id="SM00448">
    <property type="entry name" value="REC"/>
    <property type="match status" value="1"/>
</dbReference>
<accession>A0ABX3EHZ6</accession>
<evidence type="ECO:0000256" key="1">
    <source>
        <dbReference type="ARBA" id="ARBA00022553"/>
    </source>
</evidence>
<feature type="domain" description="Response regulatory" evidence="8">
    <location>
        <begin position="3"/>
        <end position="116"/>
    </location>
</feature>
<dbReference type="PROSITE" id="PS50110">
    <property type="entry name" value="RESPONSE_REGULATORY"/>
    <property type="match status" value="1"/>
</dbReference>
<feature type="domain" description="OmpR/PhoB-type" evidence="9">
    <location>
        <begin position="125"/>
        <end position="223"/>
    </location>
</feature>
<keyword evidence="2" id="KW-0902">Two-component regulatory system</keyword>
<reference evidence="10 11" key="1">
    <citation type="submission" date="2016-03" db="EMBL/GenBank/DDBJ databases">
        <authorList>
            <person name="Sant'Anna F.H."/>
            <person name="Ambrosini A."/>
            <person name="Souza R."/>
            <person name="Bach E."/>
            <person name="Fernandes G."/>
            <person name="Balsanelli E."/>
            <person name="Baura V.A."/>
            <person name="Souza E.M."/>
            <person name="Passaglia L."/>
        </authorList>
    </citation>
    <scope>NUCLEOTIDE SEQUENCE [LARGE SCALE GENOMIC DNA]</scope>
    <source>
        <strain evidence="10 11">P26E</strain>
    </source>
</reference>
<evidence type="ECO:0000256" key="3">
    <source>
        <dbReference type="ARBA" id="ARBA00023015"/>
    </source>
</evidence>
<evidence type="ECO:0000256" key="5">
    <source>
        <dbReference type="ARBA" id="ARBA00023163"/>
    </source>
</evidence>
<proteinExistence type="predicted"/>
<evidence type="ECO:0000259" key="9">
    <source>
        <dbReference type="PROSITE" id="PS51755"/>
    </source>
</evidence>
<evidence type="ECO:0000256" key="7">
    <source>
        <dbReference type="PROSITE-ProRule" id="PRU01091"/>
    </source>
</evidence>
<dbReference type="Gene3D" id="6.10.250.690">
    <property type="match status" value="1"/>
</dbReference>